<dbReference type="EMBL" id="NTMR01000020">
    <property type="protein sequence ID" value="PBK03304.1"/>
    <property type="molecule type" value="Genomic_DNA"/>
</dbReference>
<accession>A0A2A3MFH1</accession>
<name>A0A2A3MFH1_9PSED</name>
<evidence type="ECO:0000313" key="2">
    <source>
        <dbReference type="EMBL" id="PBK03304.1"/>
    </source>
</evidence>
<dbReference type="InterPro" id="IPR050789">
    <property type="entry name" value="Diverse_Enzym_Activities"/>
</dbReference>
<gene>
    <name evidence="2" type="ORF">CNQ84_14950</name>
</gene>
<feature type="domain" description="Beta-lactamase-related" evidence="1">
    <location>
        <begin position="124"/>
        <end position="407"/>
    </location>
</feature>
<sequence length="432" mass="47817">MTLIHGFQPRATRRLHAAADNAPDLPAPDSVRYERLGYMRGFPPAPEKQVTRGDYLVQYPKLRWAFQHMRELIPSRQVRRGAAAVSVLAAGEDQSAAIEALPVQLRDGSAIDFAEFLQRSYTDACIILHRGKIIFEQYPNQPDPLSPHMLWSVSKSFTGLIAALLVAEGTLDAQAQVTDIIPELADSGWRGANVQQVLDMTADINYSEVYADGTSDVIHYGLSAGITQSPDWRGPTSLYGYLPSIGAAREHGRYFAYRTVHTEVLGWLIRRTSGQDVASLIGERIWSKLGAEEDALMLLDPTGTEWAGAGLNATLRDLARFAEMLRRGGRWNGEQIIPEAIIDDIRGGADKTAFADFGRRGMEGYSYHNQWWISHNPDGVYEAMGVHGQLIHINPAAELTVVRTASHPIASNDFTYEMTRAALEALARHLSH</sequence>
<dbReference type="SUPFAM" id="SSF56601">
    <property type="entry name" value="beta-lactamase/transpeptidase-like"/>
    <property type="match status" value="1"/>
</dbReference>
<protein>
    <submittedName>
        <fullName evidence="2">6-aminohexanoate hydrolase</fullName>
    </submittedName>
</protein>
<keyword evidence="2" id="KW-0378">Hydrolase</keyword>
<dbReference type="Gene3D" id="3.40.710.10">
    <property type="entry name" value="DD-peptidase/beta-lactamase superfamily"/>
    <property type="match status" value="1"/>
</dbReference>
<organism evidence="2 3">
    <name type="scientific">Pseudomonas abyssi</name>
    <dbReference type="NCBI Taxonomy" id="170540"/>
    <lineage>
        <taxon>Bacteria</taxon>
        <taxon>Pseudomonadati</taxon>
        <taxon>Pseudomonadota</taxon>
        <taxon>Gammaproteobacteria</taxon>
        <taxon>Pseudomonadales</taxon>
        <taxon>Pseudomonadaceae</taxon>
        <taxon>Pseudomonas</taxon>
    </lineage>
</organism>
<dbReference type="InterPro" id="IPR012338">
    <property type="entry name" value="Beta-lactam/transpept-like"/>
</dbReference>
<dbReference type="PANTHER" id="PTHR43283:SF7">
    <property type="entry name" value="BETA-LACTAMASE-RELATED DOMAIN-CONTAINING PROTEIN"/>
    <property type="match status" value="1"/>
</dbReference>
<proteinExistence type="predicted"/>
<dbReference type="InterPro" id="IPR001466">
    <property type="entry name" value="Beta-lactam-related"/>
</dbReference>
<reference evidence="2 3" key="1">
    <citation type="submission" date="2017-09" db="EMBL/GenBank/DDBJ databases">
        <title>Pseudomonas abyssi sp. nov. isolated from Abyssopelagic Water.</title>
        <authorList>
            <person name="Wei Y."/>
        </authorList>
    </citation>
    <scope>NUCLEOTIDE SEQUENCE [LARGE SCALE GENOMIC DNA]</scope>
    <source>
        <strain evidence="2 3">MT5</strain>
    </source>
</reference>
<dbReference type="PANTHER" id="PTHR43283">
    <property type="entry name" value="BETA-LACTAMASE-RELATED"/>
    <property type="match status" value="1"/>
</dbReference>
<evidence type="ECO:0000259" key="1">
    <source>
        <dbReference type="Pfam" id="PF00144"/>
    </source>
</evidence>
<evidence type="ECO:0000313" key="3">
    <source>
        <dbReference type="Proteomes" id="UP000242313"/>
    </source>
</evidence>
<dbReference type="Pfam" id="PF00144">
    <property type="entry name" value="Beta-lactamase"/>
    <property type="match status" value="1"/>
</dbReference>
<dbReference type="RefSeq" id="WP_096005640.1">
    <property type="nucleotide sequence ID" value="NZ_NTMR01000020.1"/>
</dbReference>
<comment type="caution">
    <text evidence="2">The sequence shown here is derived from an EMBL/GenBank/DDBJ whole genome shotgun (WGS) entry which is preliminary data.</text>
</comment>
<dbReference type="AlphaFoldDB" id="A0A2A3MFH1"/>
<keyword evidence="3" id="KW-1185">Reference proteome</keyword>
<dbReference type="Proteomes" id="UP000242313">
    <property type="component" value="Unassembled WGS sequence"/>
</dbReference>
<dbReference type="GO" id="GO:0016787">
    <property type="term" value="F:hydrolase activity"/>
    <property type="evidence" value="ECO:0007669"/>
    <property type="project" value="UniProtKB-KW"/>
</dbReference>